<name>A0A8J6QW53_9GAMM</name>
<evidence type="ECO:0000259" key="1">
    <source>
        <dbReference type="PROSITE" id="PS51746"/>
    </source>
</evidence>
<reference evidence="2" key="1">
    <citation type="submission" date="2020-09" db="EMBL/GenBank/DDBJ databases">
        <title>A novel bacterium of genus Neiella, isolated from South China Sea.</title>
        <authorList>
            <person name="Huang H."/>
            <person name="Mo K."/>
            <person name="Hu Y."/>
        </authorList>
    </citation>
    <scope>NUCLEOTIDE SEQUENCE</scope>
    <source>
        <strain evidence="2">HB171785</strain>
    </source>
</reference>
<dbReference type="CDD" id="cd00143">
    <property type="entry name" value="PP2Cc"/>
    <property type="match status" value="1"/>
</dbReference>
<dbReference type="RefSeq" id="WP_191146227.1">
    <property type="nucleotide sequence ID" value="NZ_JACXAF010000030.1"/>
</dbReference>
<dbReference type="EMBL" id="JACXAF010000030">
    <property type="protein sequence ID" value="MBD1391168.1"/>
    <property type="molecule type" value="Genomic_DNA"/>
</dbReference>
<protein>
    <submittedName>
        <fullName evidence="2">Serine/threonine-protein phosphatase</fullName>
    </submittedName>
</protein>
<dbReference type="GO" id="GO:0004722">
    <property type="term" value="F:protein serine/threonine phosphatase activity"/>
    <property type="evidence" value="ECO:0007669"/>
    <property type="project" value="InterPro"/>
</dbReference>
<dbReference type="AlphaFoldDB" id="A0A8J6QW53"/>
<dbReference type="PROSITE" id="PS51746">
    <property type="entry name" value="PPM_2"/>
    <property type="match status" value="1"/>
</dbReference>
<dbReference type="Pfam" id="PF13672">
    <property type="entry name" value="PP2C_2"/>
    <property type="match status" value="1"/>
</dbReference>
<evidence type="ECO:0000313" key="3">
    <source>
        <dbReference type="Proteomes" id="UP000638014"/>
    </source>
</evidence>
<dbReference type="Gene3D" id="3.60.40.10">
    <property type="entry name" value="PPM-type phosphatase domain"/>
    <property type="match status" value="1"/>
</dbReference>
<feature type="domain" description="PPM-type phosphatase" evidence="1">
    <location>
        <begin position="17"/>
        <end position="246"/>
    </location>
</feature>
<organism evidence="2 3">
    <name type="scientific">Neiella litorisoli</name>
    <dbReference type="NCBI Taxonomy" id="2771431"/>
    <lineage>
        <taxon>Bacteria</taxon>
        <taxon>Pseudomonadati</taxon>
        <taxon>Pseudomonadota</taxon>
        <taxon>Gammaproteobacteria</taxon>
        <taxon>Alteromonadales</taxon>
        <taxon>Echinimonadaceae</taxon>
        <taxon>Neiella</taxon>
    </lineage>
</organism>
<comment type="caution">
    <text evidence="2">The sequence shown here is derived from an EMBL/GenBank/DDBJ whole genome shotgun (WGS) entry which is preliminary data.</text>
</comment>
<dbReference type="Proteomes" id="UP000638014">
    <property type="component" value="Unassembled WGS sequence"/>
</dbReference>
<dbReference type="InterPro" id="IPR015655">
    <property type="entry name" value="PP2C"/>
</dbReference>
<dbReference type="SMART" id="SM00332">
    <property type="entry name" value="PP2Cc"/>
    <property type="match status" value="1"/>
</dbReference>
<dbReference type="InterPro" id="IPR036457">
    <property type="entry name" value="PPM-type-like_dom_sf"/>
</dbReference>
<gene>
    <name evidence="2" type="ORF">IC617_17195</name>
</gene>
<dbReference type="SMART" id="SM00331">
    <property type="entry name" value="PP2C_SIG"/>
    <property type="match status" value="1"/>
</dbReference>
<accession>A0A8J6QW53</accession>
<evidence type="ECO:0000313" key="2">
    <source>
        <dbReference type="EMBL" id="MBD1391168.1"/>
    </source>
</evidence>
<dbReference type="PANTHER" id="PTHR13832">
    <property type="entry name" value="PROTEIN PHOSPHATASE 2C"/>
    <property type="match status" value="1"/>
</dbReference>
<proteinExistence type="predicted"/>
<sequence length="250" mass="26741">MSDGLVHWQSTGGDLDIIGVSHQGLRRGNNEDNFAAAADQGIVLVADGIGGNNAGEMAAAIAIQQIYRALNEQNGGADAIAGAHQHICYHAQHNVRLKNMGATVVSAALQASQFTVHWLGDSRAYLLPHDQTQLTQLTTDHTLSEQLRQQGQPLNDAASRQYSHVLTTALGASQFQPDHIEQVSHRWQPGDLLLLCSDGLSDMVSRNQMATLLLTAPSLRLAVERLLSAALAAGGHDNVTIVVARNNGRQ</sequence>
<dbReference type="PANTHER" id="PTHR13832:SF827">
    <property type="entry name" value="PROTEIN PHOSPHATASE 1L"/>
    <property type="match status" value="1"/>
</dbReference>
<dbReference type="InterPro" id="IPR001932">
    <property type="entry name" value="PPM-type_phosphatase-like_dom"/>
</dbReference>
<keyword evidence="3" id="KW-1185">Reference proteome</keyword>
<dbReference type="SUPFAM" id="SSF81606">
    <property type="entry name" value="PP2C-like"/>
    <property type="match status" value="1"/>
</dbReference>